<accession>A0A6J5LJ72</accession>
<reference evidence="1" key="1">
    <citation type="submission" date="2020-04" db="EMBL/GenBank/DDBJ databases">
        <authorList>
            <person name="Chiriac C."/>
            <person name="Salcher M."/>
            <person name="Ghai R."/>
            <person name="Kavagutti S V."/>
        </authorList>
    </citation>
    <scope>NUCLEOTIDE SEQUENCE</scope>
</reference>
<protein>
    <submittedName>
        <fullName evidence="1">Uncharacterized protein</fullName>
    </submittedName>
</protein>
<dbReference type="EMBL" id="LR796296">
    <property type="protein sequence ID" value="CAB4134658.1"/>
    <property type="molecule type" value="Genomic_DNA"/>
</dbReference>
<organism evidence="1">
    <name type="scientific">uncultured Caudovirales phage</name>
    <dbReference type="NCBI Taxonomy" id="2100421"/>
    <lineage>
        <taxon>Viruses</taxon>
        <taxon>Duplodnaviria</taxon>
        <taxon>Heunggongvirae</taxon>
        <taxon>Uroviricota</taxon>
        <taxon>Caudoviricetes</taxon>
        <taxon>Peduoviridae</taxon>
        <taxon>Maltschvirus</taxon>
        <taxon>Maltschvirus maltsch</taxon>
    </lineage>
</organism>
<name>A0A6J5LJ72_9CAUD</name>
<gene>
    <name evidence="1" type="ORF">UFOVP274_26</name>
</gene>
<evidence type="ECO:0000313" key="1">
    <source>
        <dbReference type="EMBL" id="CAB4134658.1"/>
    </source>
</evidence>
<proteinExistence type="predicted"/>
<sequence>MAIAQAMCSSFKQELFQGIQVIGTDTFKIALYSSSATLGASTTVYTTSNEITGTGYTAGGLVLTGATVALYGTTAIATFSNPSWTTATFTARGALIYNSSKANRAVAVLDFGSDKIVSAGTFTIQIPTPDATNALLRIA</sequence>